<keyword evidence="1" id="KW-0479">Metal-binding</keyword>
<dbReference type="InterPro" id="IPR007529">
    <property type="entry name" value="Znf_HIT"/>
</dbReference>
<sequence length="248" mass="27349">MEFEHSLQQNGATGTDEAPQHPPRASVSVTANRLQAEQVTQSAVQSLSASKPALTLCGVCETGQPKYKCPRCYLSYCSVACNKKHKENHPPDAEKSSIAKSAAVDPPSSPIHLPTDPSNPFHALDTSDKLRLLFRKYPCLGQQLLDIYAATQPPPEPVEKRIPAALMQGVLKKDTWNHDVGITRGKEALRKARRADGEAGDAVREYTELILHLINKQDDEGQITKVLQEQAAQEDSKLIEKLIAQERR</sequence>
<dbReference type="GO" id="GO:0000492">
    <property type="term" value="P:box C/D snoRNP assembly"/>
    <property type="evidence" value="ECO:0007669"/>
    <property type="project" value="TreeGrafter"/>
</dbReference>
<dbReference type="GO" id="GO:0008270">
    <property type="term" value="F:zinc ion binding"/>
    <property type="evidence" value="ECO:0007669"/>
    <property type="project" value="UniProtKB-UniRule"/>
</dbReference>
<dbReference type="CDD" id="cd23024">
    <property type="entry name" value="zf-HIT_ZNHIT2-3"/>
    <property type="match status" value="1"/>
</dbReference>
<feature type="region of interest" description="Disordered" evidence="5">
    <location>
        <begin position="1"/>
        <end position="29"/>
    </location>
</feature>
<evidence type="ECO:0000256" key="4">
    <source>
        <dbReference type="PROSITE-ProRule" id="PRU00453"/>
    </source>
</evidence>
<proteinExistence type="predicted"/>
<dbReference type="Gene3D" id="3.30.60.190">
    <property type="match status" value="1"/>
</dbReference>
<dbReference type="SUPFAM" id="SSF144232">
    <property type="entry name" value="HIT/MYND zinc finger-like"/>
    <property type="match status" value="1"/>
</dbReference>
<keyword evidence="2 4" id="KW-0863">Zinc-finger</keyword>
<feature type="domain" description="HIT-type" evidence="6">
    <location>
        <begin position="57"/>
        <end position="93"/>
    </location>
</feature>
<dbReference type="PROSITE" id="PS51083">
    <property type="entry name" value="ZF_HIT"/>
    <property type="match status" value="1"/>
</dbReference>
<dbReference type="GO" id="GO:0000463">
    <property type="term" value="P:maturation of LSU-rRNA from tricistronic rRNA transcript (SSU-rRNA, 5.8S rRNA, LSU-rRNA)"/>
    <property type="evidence" value="ECO:0007669"/>
    <property type="project" value="TreeGrafter"/>
</dbReference>
<dbReference type="PANTHER" id="PTHR13483">
    <property type="entry name" value="BOX C_D SNORNA PROTEIN 1-RELATED"/>
    <property type="match status" value="1"/>
</dbReference>
<dbReference type="AlphaFoldDB" id="A0A167YV24"/>
<dbReference type="GO" id="GO:0005634">
    <property type="term" value="C:nucleus"/>
    <property type="evidence" value="ECO:0007669"/>
    <property type="project" value="TreeGrafter"/>
</dbReference>
<accession>A0A167YV24</accession>
<feature type="region of interest" description="Disordered" evidence="5">
    <location>
        <begin position="85"/>
        <end position="122"/>
    </location>
</feature>
<evidence type="ECO:0000313" key="7">
    <source>
        <dbReference type="EMBL" id="KZZ91794.1"/>
    </source>
</evidence>
<dbReference type="PANTHER" id="PTHR13483:SF11">
    <property type="entry name" value="ZINC FINGER HIT DOMAIN-CONTAINING PROTEIN 3"/>
    <property type="match status" value="1"/>
</dbReference>
<evidence type="ECO:0000256" key="1">
    <source>
        <dbReference type="ARBA" id="ARBA00022723"/>
    </source>
</evidence>
<dbReference type="Proteomes" id="UP000078544">
    <property type="component" value="Unassembled WGS sequence"/>
</dbReference>
<feature type="compositionally biased region" description="Basic and acidic residues" evidence="5">
    <location>
        <begin position="88"/>
        <end position="97"/>
    </location>
</feature>
<dbReference type="GO" id="GO:0048254">
    <property type="term" value="P:snoRNA localization"/>
    <property type="evidence" value="ECO:0007669"/>
    <property type="project" value="TreeGrafter"/>
</dbReference>
<evidence type="ECO:0000256" key="2">
    <source>
        <dbReference type="ARBA" id="ARBA00022771"/>
    </source>
</evidence>
<organism evidence="7 8">
    <name type="scientific">Moelleriella libera RCEF 2490</name>
    <dbReference type="NCBI Taxonomy" id="1081109"/>
    <lineage>
        <taxon>Eukaryota</taxon>
        <taxon>Fungi</taxon>
        <taxon>Dikarya</taxon>
        <taxon>Ascomycota</taxon>
        <taxon>Pezizomycotina</taxon>
        <taxon>Sordariomycetes</taxon>
        <taxon>Hypocreomycetidae</taxon>
        <taxon>Hypocreales</taxon>
        <taxon>Clavicipitaceae</taxon>
        <taxon>Moelleriella</taxon>
    </lineage>
</organism>
<dbReference type="OrthoDB" id="18412at2759"/>
<name>A0A167YV24_9HYPO</name>
<protein>
    <submittedName>
        <fullName evidence="7">Zinc finger, HIT-type</fullName>
    </submittedName>
</protein>
<feature type="compositionally biased region" description="Polar residues" evidence="5">
    <location>
        <begin position="1"/>
        <end position="13"/>
    </location>
</feature>
<dbReference type="Pfam" id="PF04438">
    <property type="entry name" value="zf-HIT"/>
    <property type="match status" value="1"/>
</dbReference>
<evidence type="ECO:0000256" key="5">
    <source>
        <dbReference type="SAM" id="MobiDB-lite"/>
    </source>
</evidence>
<comment type="caution">
    <text evidence="7">The sequence shown here is derived from an EMBL/GenBank/DDBJ whole genome shotgun (WGS) entry which is preliminary data.</text>
</comment>
<keyword evidence="3" id="KW-0862">Zinc</keyword>
<evidence type="ECO:0000256" key="3">
    <source>
        <dbReference type="ARBA" id="ARBA00022833"/>
    </source>
</evidence>
<dbReference type="InterPro" id="IPR013087">
    <property type="entry name" value="Znf_C2H2_type"/>
</dbReference>
<reference evidence="7 8" key="1">
    <citation type="journal article" date="2016" name="Genome Biol. Evol.">
        <title>Divergent and convergent evolution of fungal pathogenicity.</title>
        <authorList>
            <person name="Shang Y."/>
            <person name="Xiao G."/>
            <person name="Zheng P."/>
            <person name="Cen K."/>
            <person name="Zhan S."/>
            <person name="Wang C."/>
        </authorList>
    </citation>
    <scope>NUCLEOTIDE SEQUENCE [LARGE SCALE GENOMIC DNA]</scope>
    <source>
        <strain evidence="7 8">RCEF 2490</strain>
    </source>
</reference>
<dbReference type="PROSITE" id="PS00028">
    <property type="entry name" value="ZINC_FINGER_C2H2_1"/>
    <property type="match status" value="1"/>
</dbReference>
<dbReference type="InterPro" id="IPR051639">
    <property type="entry name" value="BCD1"/>
</dbReference>
<keyword evidence="8" id="KW-1185">Reference proteome</keyword>
<dbReference type="EMBL" id="AZGY01000017">
    <property type="protein sequence ID" value="KZZ91794.1"/>
    <property type="molecule type" value="Genomic_DNA"/>
</dbReference>
<evidence type="ECO:0000259" key="6">
    <source>
        <dbReference type="PROSITE" id="PS51083"/>
    </source>
</evidence>
<dbReference type="STRING" id="1081109.A0A167YV24"/>
<gene>
    <name evidence="7" type="ORF">AAL_06548</name>
</gene>
<evidence type="ECO:0000313" key="8">
    <source>
        <dbReference type="Proteomes" id="UP000078544"/>
    </source>
</evidence>
<dbReference type="GO" id="GO:0070761">
    <property type="term" value="C:pre-snoRNP complex"/>
    <property type="evidence" value="ECO:0007669"/>
    <property type="project" value="TreeGrafter"/>
</dbReference>